<proteinExistence type="predicted"/>
<dbReference type="Gene3D" id="3.30.420.610">
    <property type="entry name" value="LOTUS domain-like"/>
    <property type="match status" value="1"/>
</dbReference>
<feature type="compositionally biased region" description="Basic and acidic residues" evidence="1">
    <location>
        <begin position="190"/>
        <end position="200"/>
    </location>
</feature>
<accession>A0AAN9SYD7</accession>
<dbReference type="AlphaFoldDB" id="A0AAN9SYD7"/>
<feature type="domain" description="HTH OST-type" evidence="2">
    <location>
        <begin position="60"/>
        <end position="134"/>
    </location>
</feature>
<evidence type="ECO:0000313" key="3">
    <source>
        <dbReference type="EMBL" id="KAK7410862.1"/>
    </source>
</evidence>
<name>A0AAN9SYD7_PSOTE</name>
<feature type="region of interest" description="Disordered" evidence="1">
    <location>
        <begin position="156"/>
        <end position="200"/>
    </location>
</feature>
<dbReference type="EMBL" id="JAYMYS010000001">
    <property type="protein sequence ID" value="KAK7410862.1"/>
    <property type="molecule type" value="Genomic_DNA"/>
</dbReference>
<feature type="compositionally biased region" description="Polar residues" evidence="1">
    <location>
        <begin position="180"/>
        <end position="189"/>
    </location>
</feature>
<gene>
    <name evidence="3" type="ORF">VNO78_02032</name>
</gene>
<dbReference type="PROSITE" id="PS51644">
    <property type="entry name" value="HTH_OST"/>
    <property type="match status" value="1"/>
</dbReference>
<dbReference type="CDD" id="cd08824">
    <property type="entry name" value="LOTUS"/>
    <property type="match status" value="1"/>
</dbReference>
<feature type="compositionally biased region" description="Basic and acidic residues" evidence="1">
    <location>
        <begin position="218"/>
        <end position="237"/>
    </location>
</feature>
<feature type="region of interest" description="Disordered" evidence="1">
    <location>
        <begin position="213"/>
        <end position="237"/>
    </location>
</feature>
<evidence type="ECO:0000256" key="1">
    <source>
        <dbReference type="SAM" id="MobiDB-lite"/>
    </source>
</evidence>
<comment type="caution">
    <text evidence="3">The sequence shown here is derived from an EMBL/GenBank/DDBJ whole genome shotgun (WGS) entry which is preliminary data.</text>
</comment>
<reference evidence="3 4" key="1">
    <citation type="submission" date="2024-01" db="EMBL/GenBank/DDBJ databases">
        <title>The genomes of 5 underutilized Papilionoideae crops provide insights into root nodulation and disease resistanc.</title>
        <authorList>
            <person name="Jiang F."/>
        </authorList>
    </citation>
    <scope>NUCLEOTIDE SEQUENCE [LARGE SCALE GENOMIC DNA]</scope>
    <source>
        <strain evidence="3">DUOXIRENSHENG_FW03</strain>
        <tissue evidence="3">Leaves</tissue>
    </source>
</reference>
<dbReference type="InterPro" id="IPR041966">
    <property type="entry name" value="LOTUS-like"/>
</dbReference>
<organism evidence="3 4">
    <name type="scientific">Psophocarpus tetragonolobus</name>
    <name type="common">Winged bean</name>
    <name type="synonym">Dolichos tetragonolobus</name>
    <dbReference type="NCBI Taxonomy" id="3891"/>
    <lineage>
        <taxon>Eukaryota</taxon>
        <taxon>Viridiplantae</taxon>
        <taxon>Streptophyta</taxon>
        <taxon>Embryophyta</taxon>
        <taxon>Tracheophyta</taxon>
        <taxon>Spermatophyta</taxon>
        <taxon>Magnoliopsida</taxon>
        <taxon>eudicotyledons</taxon>
        <taxon>Gunneridae</taxon>
        <taxon>Pentapetalae</taxon>
        <taxon>rosids</taxon>
        <taxon>fabids</taxon>
        <taxon>Fabales</taxon>
        <taxon>Fabaceae</taxon>
        <taxon>Papilionoideae</taxon>
        <taxon>50 kb inversion clade</taxon>
        <taxon>NPAAA clade</taxon>
        <taxon>indigoferoid/millettioid clade</taxon>
        <taxon>Phaseoleae</taxon>
        <taxon>Psophocarpus</taxon>
    </lineage>
</organism>
<evidence type="ECO:0000259" key="2">
    <source>
        <dbReference type="PROSITE" id="PS51644"/>
    </source>
</evidence>
<sequence length="259" mass="29241">MGEAHGANGLRSLFLRRASESTLQKSFEHDVEKHNRSIPYTGVSATANEMKSTKRSRNETLEDCQKLVSEILREHPEGCSISSFPRLFVDRYGYRLDLNKLGYQKLANLLQMIPEVKVESAYIYPCIRAVRAYEGETFNLYTNACHANGLLNSDGELSDSASKDNNMESPWEELGPDAANYSNQSSLESELSRKAKELDTSKCPDYEPIVLQYVSSKSEGDSDSRDHPEERGKPKCNEQDSYFCQALELLNSREKGEKC</sequence>
<keyword evidence="4" id="KW-1185">Reference proteome</keyword>
<dbReference type="InterPro" id="IPR025605">
    <property type="entry name" value="OST-HTH/LOTUS_dom"/>
</dbReference>
<protein>
    <recommendedName>
        <fullName evidence="2">HTH OST-type domain-containing protein</fullName>
    </recommendedName>
</protein>
<evidence type="ECO:0000313" key="4">
    <source>
        <dbReference type="Proteomes" id="UP001386955"/>
    </source>
</evidence>
<dbReference type="Pfam" id="PF12872">
    <property type="entry name" value="OST-HTH"/>
    <property type="match status" value="1"/>
</dbReference>
<dbReference type="Proteomes" id="UP001386955">
    <property type="component" value="Unassembled WGS sequence"/>
</dbReference>